<dbReference type="SMART" id="SM00356">
    <property type="entry name" value="ZnF_C3H1"/>
    <property type="match status" value="1"/>
</dbReference>
<feature type="domain" description="RING-type" evidence="8">
    <location>
        <begin position="244"/>
        <end position="281"/>
    </location>
</feature>
<keyword evidence="3 5" id="KW-0863">Zinc-finger</keyword>
<dbReference type="InterPro" id="IPR000571">
    <property type="entry name" value="Znf_CCCH"/>
</dbReference>
<dbReference type="Pfam" id="PF00642">
    <property type="entry name" value="zf-CCCH"/>
    <property type="match status" value="1"/>
</dbReference>
<dbReference type="PROSITE" id="PS50089">
    <property type="entry name" value="ZF_RING_2"/>
    <property type="match status" value="1"/>
</dbReference>
<evidence type="ECO:0000259" key="9">
    <source>
        <dbReference type="PROSITE" id="PS50103"/>
    </source>
</evidence>
<dbReference type="Gene3D" id="3.30.40.10">
    <property type="entry name" value="Zinc/RING finger domain, C3HC4 (zinc finger)"/>
    <property type="match status" value="1"/>
</dbReference>
<organism evidence="10 11">
    <name type="scientific">Pseudovirgaria hyperparasitica</name>
    <dbReference type="NCBI Taxonomy" id="470096"/>
    <lineage>
        <taxon>Eukaryota</taxon>
        <taxon>Fungi</taxon>
        <taxon>Dikarya</taxon>
        <taxon>Ascomycota</taxon>
        <taxon>Pezizomycotina</taxon>
        <taxon>Dothideomycetes</taxon>
        <taxon>Dothideomycetes incertae sedis</taxon>
        <taxon>Acrospermales</taxon>
        <taxon>Acrospermaceae</taxon>
        <taxon>Pseudovirgaria</taxon>
    </lineage>
</organism>
<comment type="subcellular location">
    <subcellularLocation>
        <location evidence="6">Nucleus</location>
    </subcellularLocation>
</comment>
<dbReference type="GO" id="GO:0003677">
    <property type="term" value="F:DNA binding"/>
    <property type="evidence" value="ECO:0007669"/>
    <property type="project" value="UniProtKB-UniRule"/>
</dbReference>
<keyword evidence="6" id="KW-0747">Spliceosome</keyword>
<dbReference type="PANTHER" id="PTHR12930:SF0">
    <property type="entry name" value="RING FINGER PROTEIN 113B"/>
    <property type="match status" value="1"/>
</dbReference>
<evidence type="ECO:0000256" key="1">
    <source>
        <dbReference type="ARBA" id="ARBA00009161"/>
    </source>
</evidence>
<evidence type="ECO:0000256" key="4">
    <source>
        <dbReference type="ARBA" id="ARBA00022833"/>
    </source>
</evidence>
<dbReference type="PROSITE" id="PS50103">
    <property type="entry name" value="ZF_C3H1"/>
    <property type="match status" value="1"/>
</dbReference>
<gene>
    <name evidence="10" type="ORF">EJ05DRAFT_34898</name>
</gene>
<reference evidence="10" key="1">
    <citation type="journal article" date="2020" name="Stud. Mycol.">
        <title>101 Dothideomycetes genomes: a test case for predicting lifestyles and emergence of pathogens.</title>
        <authorList>
            <person name="Haridas S."/>
            <person name="Albert R."/>
            <person name="Binder M."/>
            <person name="Bloem J."/>
            <person name="Labutti K."/>
            <person name="Salamov A."/>
            <person name="Andreopoulos B."/>
            <person name="Baker S."/>
            <person name="Barry K."/>
            <person name="Bills G."/>
            <person name="Bluhm B."/>
            <person name="Cannon C."/>
            <person name="Castanera R."/>
            <person name="Culley D."/>
            <person name="Daum C."/>
            <person name="Ezra D."/>
            <person name="Gonzalez J."/>
            <person name="Henrissat B."/>
            <person name="Kuo A."/>
            <person name="Liang C."/>
            <person name="Lipzen A."/>
            <person name="Lutzoni F."/>
            <person name="Magnuson J."/>
            <person name="Mondo S."/>
            <person name="Nolan M."/>
            <person name="Ohm R."/>
            <person name="Pangilinan J."/>
            <person name="Park H.-J."/>
            <person name="Ramirez L."/>
            <person name="Alfaro M."/>
            <person name="Sun H."/>
            <person name="Tritt A."/>
            <person name="Yoshinaga Y."/>
            <person name="Zwiers L.-H."/>
            <person name="Turgeon B."/>
            <person name="Goodwin S."/>
            <person name="Spatafora J."/>
            <person name="Crous P."/>
            <person name="Grigoriev I."/>
        </authorList>
    </citation>
    <scope>NUCLEOTIDE SEQUENCE</scope>
    <source>
        <strain evidence="10">CBS 121739</strain>
    </source>
</reference>
<evidence type="ECO:0000256" key="3">
    <source>
        <dbReference type="ARBA" id="ARBA00022771"/>
    </source>
</evidence>
<comment type="similarity">
    <text evidence="1 6">Belongs to the CWC24 family.</text>
</comment>
<dbReference type="SMART" id="SM00184">
    <property type="entry name" value="RING"/>
    <property type="match status" value="1"/>
</dbReference>
<keyword evidence="4 5" id="KW-0862">Zinc</keyword>
<dbReference type="InterPro" id="IPR017907">
    <property type="entry name" value="Znf_RING_CS"/>
</dbReference>
<feature type="domain" description="C3H1-type" evidence="9">
    <location>
        <begin position="161"/>
        <end position="189"/>
    </location>
</feature>
<evidence type="ECO:0000313" key="10">
    <source>
        <dbReference type="EMBL" id="KAF2763351.1"/>
    </source>
</evidence>
<dbReference type="GeneID" id="54482039"/>
<dbReference type="SUPFAM" id="SSF57850">
    <property type="entry name" value="RING/U-box"/>
    <property type="match status" value="1"/>
</dbReference>
<dbReference type="GO" id="GO:0008270">
    <property type="term" value="F:zinc ion binding"/>
    <property type="evidence" value="ECO:0007669"/>
    <property type="project" value="UniProtKB-KW"/>
</dbReference>
<comment type="function">
    <text evidence="6">Involved in pre-mRNA splicing.</text>
</comment>
<dbReference type="PANTHER" id="PTHR12930">
    <property type="entry name" value="ZINC FINGER PROTEIN 183"/>
    <property type="match status" value="1"/>
</dbReference>
<accession>A0A6A6WMC1</accession>
<dbReference type="GO" id="GO:0006397">
    <property type="term" value="P:mRNA processing"/>
    <property type="evidence" value="ECO:0007669"/>
    <property type="project" value="UniProtKB-KW"/>
</dbReference>
<dbReference type="Proteomes" id="UP000799437">
    <property type="component" value="Unassembled WGS sequence"/>
</dbReference>
<dbReference type="InterPro" id="IPR027370">
    <property type="entry name" value="Znf-RING_euk"/>
</dbReference>
<dbReference type="PROSITE" id="PS00518">
    <property type="entry name" value="ZF_RING_1"/>
    <property type="match status" value="1"/>
</dbReference>
<dbReference type="InterPro" id="IPR039971">
    <property type="entry name" value="CWC24-like"/>
</dbReference>
<keyword evidence="6" id="KW-0508">mRNA splicing</keyword>
<dbReference type="GO" id="GO:0005684">
    <property type="term" value="C:U2-type spliceosomal complex"/>
    <property type="evidence" value="ECO:0007669"/>
    <property type="project" value="TreeGrafter"/>
</dbReference>
<proteinExistence type="inferred from homology"/>
<dbReference type="OrthoDB" id="25761at2759"/>
<protein>
    <recommendedName>
        <fullName evidence="6">Pre-mRNA-splicing factor CWC24</fullName>
    </recommendedName>
</protein>
<evidence type="ECO:0000313" key="11">
    <source>
        <dbReference type="Proteomes" id="UP000799437"/>
    </source>
</evidence>
<feature type="region of interest" description="Disordered" evidence="7">
    <location>
        <begin position="106"/>
        <end position="140"/>
    </location>
</feature>
<dbReference type="AlphaFoldDB" id="A0A6A6WMC1"/>
<comment type="subunit">
    <text evidence="6">Associated with the spliceosome.</text>
</comment>
<dbReference type="InterPro" id="IPR013083">
    <property type="entry name" value="Znf_RING/FYVE/PHD"/>
</dbReference>
<dbReference type="SUPFAM" id="SSF90229">
    <property type="entry name" value="CCCH zinc finger"/>
    <property type="match status" value="1"/>
</dbReference>
<feature type="compositionally biased region" description="Low complexity" evidence="7">
    <location>
        <begin position="116"/>
        <end position="126"/>
    </location>
</feature>
<keyword evidence="6" id="KW-0507">mRNA processing</keyword>
<dbReference type="RefSeq" id="XP_033605802.1">
    <property type="nucleotide sequence ID" value="XM_033740985.1"/>
</dbReference>
<keyword evidence="2 5" id="KW-0479">Metal-binding</keyword>
<dbReference type="Pfam" id="PF13445">
    <property type="entry name" value="zf-RING_UBOX"/>
    <property type="match status" value="1"/>
</dbReference>
<keyword evidence="11" id="KW-1185">Reference proteome</keyword>
<keyword evidence="6" id="KW-0539">Nucleus</keyword>
<feature type="zinc finger region" description="C3H1-type" evidence="5">
    <location>
        <begin position="161"/>
        <end position="189"/>
    </location>
</feature>
<name>A0A6A6WMC1_9PEZI</name>
<sequence length="309" mass="33985">MSSDTAAVELNTSVTFKKRGARTNARKRPASPVEIAQTTIDDADSGDDLRIKRHKVGKNLISSTTSDTKVHSIFTEGTSNFKSERTSAITANNDATKHSDWYEDDGFRNPNHKNITSSTSSGTKTTDANPNPLVPSHTKAPAKFAGPIKAAKNVRTIIITDFAPDVCKDYKKTGFCGFGDSCKYLHQRENYAAGHTLDADWDKKTKEEREGGTIVASANRRLLETTNCKESVEDPEVKASKEPCRICNGPYREPVRTKCGHYFCLKCANPAPNVTGMCPHHGDKPLKIESSFTFAKKLAKLVAKREYPV</sequence>
<evidence type="ECO:0000256" key="6">
    <source>
        <dbReference type="RuleBase" id="RU367110"/>
    </source>
</evidence>
<dbReference type="InterPro" id="IPR036855">
    <property type="entry name" value="Znf_CCCH_sf"/>
</dbReference>
<evidence type="ECO:0000256" key="7">
    <source>
        <dbReference type="SAM" id="MobiDB-lite"/>
    </source>
</evidence>
<keyword evidence="6" id="KW-0238">DNA-binding</keyword>
<evidence type="ECO:0000259" key="8">
    <source>
        <dbReference type="PROSITE" id="PS50089"/>
    </source>
</evidence>
<dbReference type="GO" id="GO:0034247">
    <property type="term" value="P:snoRNA splicing"/>
    <property type="evidence" value="ECO:0007669"/>
    <property type="project" value="TreeGrafter"/>
</dbReference>
<dbReference type="InterPro" id="IPR001841">
    <property type="entry name" value="Znf_RING"/>
</dbReference>
<dbReference type="EMBL" id="ML996565">
    <property type="protein sequence ID" value="KAF2763351.1"/>
    <property type="molecule type" value="Genomic_DNA"/>
</dbReference>
<evidence type="ECO:0000256" key="5">
    <source>
        <dbReference type="PROSITE-ProRule" id="PRU00723"/>
    </source>
</evidence>
<evidence type="ECO:0000256" key="2">
    <source>
        <dbReference type="ARBA" id="ARBA00022723"/>
    </source>
</evidence>